<evidence type="ECO:0000313" key="6">
    <source>
        <dbReference type="Proteomes" id="UP000250086"/>
    </source>
</evidence>
<evidence type="ECO:0000313" key="5">
    <source>
        <dbReference type="EMBL" id="SPT70638.1"/>
    </source>
</evidence>
<dbReference type="GO" id="GO:0046872">
    <property type="term" value="F:metal ion binding"/>
    <property type="evidence" value="ECO:0007669"/>
    <property type="project" value="UniProtKB-KW"/>
</dbReference>
<evidence type="ECO:0000256" key="2">
    <source>
        <dbReference type="ARBA" id="ARBA00022801"/>
    </source>
</evidence>
<dbReference type="SFLD" id="SFLDS00003">
    <property type="entry name" value="Haloacid_Dehalogenase"/>
    <property type="match status" value="1"/>
</dbReference>
<dbReference type="InterPro" id="IPR006439">
    <property type="entry name" value="HAD-SF_hydro_IA"/>
</dbReference>
<dbReference type="InterPro" id="IPR041492">
    <property type="entry name" value="HAD_2"/>
</dbReference>
<gene>
    <name evidence="5" type="primary">gph_3</name>
    <name evidence="5" type="ORF">NCTC13093_02056</name>
</gene>
<dbReference type="PANTHER" id="PTHR43434:SF23">
    <property type="entry name" value="PHOSPHOGLYCOLATE PHOSPHATASE"/>
    <property type="match status" value="1"/>
</dbReference>
<sequence>MNRFDAVLFDLDGTLLDTAPDLIASCNHTLEMFNLPPVEKELLMTKVTAGMREMLKLGIEPQKQALYDIDGKMRTTFANYYTEHINDYTRAFDGIEDLIGSLRDNSIKSAVVTNKYEHMALRLMSKFDFATDFELILGCDSTSHSKPHPEPLLKAMESIGVSPDKTLYVGDHLNDIKAARAAGCKSCVALWGYGINECADPATWNSDYSACDVYALKELIFT</sequence>
<dbReference type="Gene3D" id="1.10.150.240">
    <property type="entry name" value="Putative phosphatase, domain 2"/>
    <property type="match status" value="1"/>
</dbReference>
<evidence type="ECO:0000256" key="1">
    <source>
        <dbReference type="ARBA" id="ARBA00022723"/>
    </source>
</evidence>
<dbReference type="GO" id="GO:0006281">
    <property type="term" value="P:DNA repair"/>
    <property type="evidence" value="ECO:0007669"/>
    <property type="project" value="TreeGrafter"/>
</dbReference>
<dbReference type="NCBIfam" id="TIGR01509">
    <property type="entry name" value="HAD-SF-IA-v3"/>
    <property type="match status" value="1"/>
</dbReference>
<dbReference type="SFLD" id="SFLDG01135">
    <property type="entry name" value="C1.5.6:_HAD__Beta-PGM__Phospha"/>
    <property type="match status" value="1"/>
</dbReference>
<name>A0A2X0WNP7_9GAMM</name>
<dbReference type="EC" id="3.1.3.18" evidence="5"/>
<dbReference type="InterPro" id="IPR023214">
    <property type="entry name" value="HAD_sf"/>
</dbReference>
<dbReference type="RefSeq" id="WP_113744689.1">
    <property type="nucleotide sequence ID" value="NZ_UAPU01000005.1"/>
</dbReference>
<keyword evidence="6" id="KW-1185">Reference proteome</keyword>
<accession>A0A2X0WNP7</accession>
<evidence type="ECO:0000256" key="4">
    <source>
        <dbReference type="ARBA" id="ARBA00023277"/>
    </source>
</evidence>
<organism evidence="5 6">
    <name type="scientific">Anaerobiospirillum thomasii</name>
    <dbReference type="NCBI Taxonomy" id="179995"/>
    <lineage>
        <taxon>Bacteria</taxon>
        <taxon>Pseudomonadati</taxon>
        <taxon>Pseudomonadota</taxon>
        <taxon>Gammaproteobacteria</taxon>
        <taxon>Aeromonadales</taxon>
        <taxon>Succinivibrionaceae</taxon>
        <taxon>Anaerobiospirillum</taxon>
    </lineage>
</organism>
<dbReference type="FunFam" id="3.40.50.1000:FF:000022">
    <property type="entry name" value="Phosphoglycolate phosphatase"/>
    <property type="match status" value="1"/>
</dbReference>
<protein>
    <submittedName>
        <fullName evidence="5">Phosphoglycolate phosphatase</fullName>
        <ecNumber evidence="5">3.1.3.18</ecNumber>
    </submittedName>
</protein>
<dbReference type="SUPFAM" id="SSF56784">
    <property type="entry name" value="HAD-like"/>
    <property type="match status" value="1"/>
</dbReference>
<dbReference type="SFLD" id="SFLDG01129">
    <property type="entry name" value="C1.5:_HAD__Beta-PGM__Phosphata"/>
    <property type="match status" value="1"/>
</dbReference>
<dbReference type="OrthoDB" id="9776368at2"/>
<reference evidence="5 6" key="1">
    <citation type="submission" date="2018-06" db="EMBL/GenBank/DDBJ databases">
        <authorList>
            <consortium name="Pathogen Informatics"/>
            <person name="Doyle S."/>
        </authorList>
    </citation>
    <scope>NUCLEOTIDE SEQUENCE [LARGE SCALE GENOMIC DNA]</scope>
    <source>
        <strain evidence="5 6">NCTC13093</strain>
    </source>
</reference>
<dbReference type="EMBL" id="UAPV01000001">
    <property type="protein sequence ID" value="SPT70638.1"/>
    <property type="molecule type" value="Genomic_DNA"/>
</dbReference>
<dbReference type="GO" id="GO:0005829">
    <property type="term" value="C:cytosol"/>
    <property type="evidence" value="ECO:0007669"/>
    <property type="project" value="TreeGrafter"/>
</dbReference>
<dbReference type="NCBIfam" id="TIGR01549">
    <property type="entry name" value="HAD-SF-IA-v1"/>
    <property type="match status" value="1"/>
</dbReference>
<dbReference type="InterPro" id="IPR023198">
    <property type="entry name" value="PGP-like_dom2"/>
</dbReference>
<evidence type="ECO:0000256" key="3">
    <source>
        <dbReference type="ARBA" id="ARBA00022842"/>
    </source>
</evidence>
<dbReference type="InterPro" id="IPR050155">
    <property type="entry name" value="HAD-like_hydrolase_sf"/>
</dbReference>
<dbReference type="Pfam" id="PF13419">
    <property type="entry name" value="HAD_2"/>
    <property type="match status" value="1"/>
</dbReference>
<dbReference type="GO" id="GO:0008967">
    <property type="term" value="F:phosphoglycolate phosphatase activity"/>
    <property type="evidence" value="ECO:0007669"/>
    <property type="project" value="UniProtKB-EC"/>
</dbReference>
<dbReference type="Gene3D" id="3.40.50.1000">
    <property type="entry name" value="HAD superfamily/HAD-like"/>
    <property type="match status" value="1"/>
</dbReference>
<keyword evidence="3" id="KW-0460">Magnesium</keyword>
<dbReference type="InterPro" id="IPR036412">
    <property type="entry name" value="HAD-like_sf"/>
</dbReference>
<dbReference type="Proteomes" id="UP000250086">
    <property type="component" value="Unassembled WGS sequence"/>
</dbReference>
<keyword evidence="1" id="KW-0479">Metal-binding</keyword>
<dbReference type="PANTHER" id="PTHR43434">
    <property type="entry name" value="PHOSPHOGLYCOLATE PHOSPHATASE"/>
    <property type="match status" value="1"/>
</dbReference>
<proteinExistence type="predicted"/>
<keyword evidence="4" id="KW-0119">Carbohydrate metabolism</keyword>
<dbReference type="AlphaFoldDB" id="A0A2X0WNP7"/>
<keyword evidence="2 5" id="KW-0378">Hydrolase</keyword>